<reference evidence="3 5" key="2">
    <citation type="submission" date="2023-07" db="EMBL/GenBank/DDBJ databases">
        <title>Sequencing the genomes of 1000 actinobacteria strains.</title>
        <authorList>
            <person name="Klenk H.-P."/>
        </authorList>
    </citation>
    <scope>NUCLEOTIDE SEQUENCE [LARGE SCALE GENOMIC DNA]</scope>
    <source>
        <strain evidence="3 5">DSM 44724</strain>
    </source>
</reference>
<dbReference type="RefSeq" id="WP_270124218.1">
    <property type="nucleotide sequence ID" value="NZ_BAAAOM010000007.1"/>
</dbReference>
<evidence type="ECO:0000313" key="3">
    <source>
        <dbReference type="EMBL" id="MDR7338046.1"/>
    </source>
</evidence>
<gene>
    <name evidence="3" type="ORF">J2S69_001765</name>
    <name evidence="2" type="ORF">O2L01_22235</name>
</gene>
<dbReference type="Proteomes" id="UP001145799">
    <property type="component" value="Unassembled WGS sequence"/>
</dbReference>
<sequence>MVEVRGAFGVRHPDDPEPVESTKLVAARMLAGVAVALSPFVGGVIPALIALMLARQAEADIRASEGFLLGASRLPLIRRLAWTAVGIASAVVVAALLVWVITMAREAGGSTYGGGVAVSG</sequence>
<dbReference type="EMBL" id="JAVDYD010000001">
    <property type="protein sequence ID" value="MDR7338046.1"/>
    <property type="molecule type" value="Genomic_DNA"/>
</dbReference>
<keyword evidence="1" id="KW-0812">Transmembrane</keyword>
<reference evidence="2" key="1">
    <citation type="submission" date="2022-12" db="EMBL/GenBank/DDBJ databases">
        <title>Gycomyces niveus sp.nov., a novel actinomycete isolated from soil in Shouguang.</title>
        <authorList>
            <person name="Yang X."/>
        </authorList>
    </citation>
    <scope>NUCLEOTIDE SEQUENCE</scope>
    <source>
        <strain evidence="2">DSM 44724</strain>
    </source>
</reference>
<keyword evidence="1" id="KW-0472">Membrane</keyword>
<comment type="caution">
    <text evidence="2">The sequence shown here is derived from an EMBL/GenBank/DDBJ whole genome shotgun (WGS) entry which is preliminary data.</text>
</comment>
<feature type="transmembrane region" description="Helical" evidence="1">
    <location>
        <begin position="80"/>
        <end position="101"/>
    </location>
</feature>
<organism evidence="2 4">
    <name type="scientific">Glycomyces lechevalierae</name>
    <dbReference type="NCBI Taxonomy" id="256034"/>
    <lineage>
        <taxon>Bacteria</taxon>
        <taxon>Bacillati</taxon>
        <taxon>Actinomycetota</taxon>
        <taxon>Actinomycetes</taxon>
        <taxon>Glycomycetales</taxon>
        <taxon>Glycomycetaceae</taxon>
        <taxon>Glycomyces</taxon>
    </lineage>
</organism>
<dbReference type="AlphaFoldDB" id="A0A9X3PR37"/>
<protein>
    <submittedName>
        <fullName evidence="3">Cytochrome c biogenesis protein CcdA</fullName>
    </submittedName>
</protein>
<dbReference type="Proteomes" id="UP001183604">
    <property type="component" value="Unassembled WGS sequence"/>
</dbReference>
<proteinExistence type="predicted"/>
<evidence type="ECO:0000256" key="1">
    <source>
        <dbReference type="SAM" id="Phobius"/>
    </source>
</evidence>
<evidence type="ECO:0000313" key="2">
    <source>
        <dbReference type="EMBL" id="MDA1387727.1"/>
    </source>
</evidence>
<dbReference type="EMBL" id="JAPZVQ010000018">
    <property type="protein sequence ID" value="MDA1387727.1"/>
    <property type="molecule type" value="Genomic_DNA"/>
</dbReference>
<name>A0A9X3PR37_9ACTN</name>
<keyword evidence="5" id="KW-1185">Reference proteome</keyword>
<accession>A0A9X3PR37</accession>
<feature type="transmembrane region" description="Helical" evidence="1">
    <location>
        <begin position="29"/>
        <end position="54"/>
    </location>
</feature>
<keyword evidence="1" id="KW-1133">Transmembrane helix</keyword>
<evidence type="ECO:0000313" key="4">
    <source>
        <dbReference type="Proteomes" id="UP001145799"/>
    </source>
</evidence>
<evidence type="ECO:0000313" key="5">
    <source>
        <dbReference type="Proteomes" id="UP001183604"/>
    </source>
</evidence>